<accession>A0A5P2W348</accession>
<sequence>MTNSRTTVAPASADATAFSAPAAAGAVGSYGEQAPAGRTDVLRIVLWTVLGLSATGNLVASITGAGTGPHLLFGVVSALSGVTLGVRFLRAHR</sequence>
<reference evidence="1 2" key="1">
    <citation type="submission" date="2017-09" db="EMBL/GenBank/DDBJ databases">
        <title>Streptomyces genome completion.</title>
        <authorList>
            <person name="Lee N."/>
            <person name="Cho B.-K."/>
        </authorList>
    </citation>
    <scope>NUCLEOTIDE SEQUENCE [LARGE SCALE GENOMIC DNA]</scope>
    <source>
        <strain evidence="1 2">ATCC 14899</strain>
    </source>
</reference>
<name>A0A5P2W348_9ACTN</name>
<evidence type="ECO:0000313" key="2">
    <source>
        <dbReference type="Proteomes" id="UP000325763"/>
    </source>
</evidence>
<dbReference type="EMBL" id="CP023747">
    <property type="protein sequence ID" value="QEV38656.1"/>
    <property type="molecule type" value="Genomic_DNA"/>
</dbReference>
<dbReference type="RefSeq" id="WP_043439185.1">
    <property type="nucleotide sequence ID" value="NZ_CP009313.1"/>
</dbReference>
<protein>
    <submittedName>
        <fullName evidence="1">Uncharacterized protein</fullName>
    </submittedName>
</protein>
<evidence type="ECO:0000313" key="1">
    <source>
        <dbReference type="EMBL" id="QEV38656.1"/>
    </source>
</evidence>
<proteinExistence type="predicted"/>
<gene>
    <name evidence="1" type="ORF">CP978_08895</name>
</gene>
<organism evidence="1 2">
    <name type="scientific">Streptomyces nodosus</name>
    <dbReference type="NCBI Taxonomy" id="40318"/>
    <lineage>
        <taxon>Bacteria</taxon>
        <taxon>Bacillati</taxon>
        <taxon>Actinomycetota</taxon>
        <taxon>Actinomycetes</taxon>
        <taxon>Kitasatosporales</taxon>
        <taxon>Streptomycetaceae</taxon>
        <taxon>Streptomyces</taxon>
    </lineage>
</organism>
<dbReference type="OrthoDB" id="4247102at2"/>
<dbReference type="AlphaFoldDB" id="A0A5P2W348"/>
<dbReference type="Proteomes" id="UP000325763">
    <property type="component" value="Chromosome"/>
</dbReference>
<dbReference type="KEGG" id="snq:CP978_08895"/>